<organism evidence="1 2">
    <name type="scientific">Bombardia bombarda</name>
    <dbReference type="NCBI Taxonomy" id="252184"/>
    <lineage>
        <taxon>Eukaryota</taxon>
        <taxon>Fungi</taxon>
        <taxon>Dikarya</taxon>
        <taxon>Ascomycota</taxon>
        <taxon>Pezizomycotina</taxon>
        <taxon>Sordariomycetes</taxon>
        <taxon>Sordariomycetidae</taxon>
        <taxon>Sordariales</taxon>
        <taxon>Lasiosphaeriaceae</taxon>
        <taxon>Bombardia</taxon>
    </lineage>
</organism>
<keyword evidence="2" id="KW-1185">Reference proteome</keyword>
<dbReference type="EMBL" id="JAULSR010000002">
    <property type="protein sequence ID" value="KAK0628488.1"/>
    <property type="molecule type" value="Genomic_DNA"/>
</dbReference>
<dbReference type="Proteomes" id="UP001174934">
    <property type="component" value="Unassembled WGS sequence"/>
</dbReference>
<gene>
    <name evidence="1" type="ORF">B0T17DRAFT_614395</name>
</gene>
<name>A0AA39X727_9PEZI</name>
<comment type="caution">
    <text evidence="1">The sequence shown here is derived from an EMBL/GenBank/DDBJ whole genome shotgun (WGS) entry which is preliminary data.</text>
</comment>
<protein>
    <submittedName>
        <fullName evidence="1">Uncharacterized protein</fullName>
    </submittedName>
</protein>
<accession>A0AA39X727</accession>
<evidence type="ECO:0000313" key="2">
    <source>
        <dbReference type="Proteomes" id="UP001174934"/>
    </source>
</evidence>
<sequence length="415" mass="47041">MNGASASGSFGFELAFHNASFVNGLPAQKIGKLEVFLEGTQTLLHNGYLLPELDSVGIMFVDKRLQMTHAVICLLFSVLVHLKCWAFTKFLHDNELKFPLLRMAWMNFPLIDKSSPRDVIAETEKTQEGLWTEFLAAFPETNTDLSFAAIMTSREAARHMWSHEVCHLYRPDKFIQVPDQELWFIGERDTAENLSRNILLWRRSPESPNLGLFIQSKFTPQEPANGTRMLRHSNCPGVLRVRYVPGDQGGPGFGDLCQVQFECSRLKASGWRLNGKDLFELDTPMSQNYILIAVVRLRKDATMPDLVRIYDIHTATSMPLAYPLCISTPFVEHSWKLGGAGYDYDLFYTFFPEIDTAHAREVYDIGDSYGSFLRTEACSRLDPDPNANKRLWLYNPPKRVTLGCFQGGTADSQCS</sequence>
<dbReference type="AlphaFoldDB" id="A0AA39X727"/>
<evidence type="ECO:0000313" key="1">
    <source>
        <dbReference type="EMBL" id="KAK0628488.1"/>
    </source>
</evidence>
<reference evidence="1" key="1">
    <citation type="submission" date="2023-06" db="EMBL/GenBank/DDBJ databases">
        <title>Genome-scale phylogeny and comparative genomics of the fungal order Sordariales.</title>
        <authorList>
            <consortium name="Lawrence Berkeley National Laboratory"/>
            <person name="Hensen N."/>
            <person name="Bonometti L."/>
            <person name="Westerberg I."/>
            <person name="Brannstrom I.O."/>
            <person name="Guillou S."/>
            <person name="Cros-Aarteil S."/>
            <person name="Calhoun S."/>
            <person name="Haridas S."/>
            <person name="Kuo A."/>
            <person name="Mondo S."/>
            <person name="Pangilinan J."/>
            <person name="Riley R."/>
            <person name="LaButti K."/>
            <person name="Andreopoulos B."/>
            <person name="Lipzen A."/>
            <person name="Chen C."/>
            <person name="Yanf M."/>
            <person name="Daum C."/>
            <person name="Ng V."/>
            <person name="Clum A."/>
            <person name="Steindorff A."/>
            <person name="Ohm R."/>
            <person name="Martin F."/>
            <person name="Silar P."/>
            <person name="Natvig D."/>
            <person name="Lalanne C."/>
            <person name="Gautier V."/>
            <person name="Ament-velasquez S.L."/>
            <person name="Kruys A."/>
            <person name="Hutchinson M.I."/>
            <person name="Powell A.J."/>
            <person name="Barry K."/>
            <person name="Miller A.N."/>
            <person name="Grigoriev I.V."/>
            <person name="Debuchy R."/>
            <person name="Gladieux P."/>
            <person name="Thoren M.H."/>
            <person name="Johannesson H."/>
        </authorList>
    </citation>
    <scope>NUCLEOTIDE SEQUENCE</scope>
    <source>
        <strain evidence="1">SMH3391-2</strain>
    </source>
</reference>
<proteinExistence type="predicted"/>